<dbReference type="InterPro" id="IPR009057">
    <property type="entry name" value="Homeodomain-like_sf"/>
</dbReference>
<accession>A0A2P2E209</accession>
<dbReference type="RefSeq" id="WP_108977073.1">
    <property type="nucleotide sequence ID" value="NZ_BFBB01000007.1"/>
</dbReference>
<protein>
    <submittedName>
        <fullName evidence="6">Transcriptional regulator, TetR family protein</fullName>
    </submittedName>
</protein>
<sequence>MSREKSFSYEESLHQAMDLFWEKGYHATSMDDLANTLSLNRSSIYNSFGGKKDIFLKGLVQYQNMNFQLLQTLFSEISSVRVAFAKLFENTFCALNQDAKRRGCFLVNTSTEMAPADAEIQSFLKEHKIKIIQIFTDKIQEGIQVGELRSDLKAREIAEYLYTLYNGIGVISKLESTLERLPFTLEMVRFALPSQNVLANT</sequence>
<proteinExistence type="predicted"/>
<dbReference type="PANTHER" id="PTHR47506">
    <property type="entry name" value="TRANSCRIPTIONAL REGULATORY PROTEIN"/>
    <property type="match status" value="1"/>
</dbReference>
<feature type="domain" description="HTH tetR-type" evidence="5">
    <location>
        <begin position="6"/>
        <end position="66"/>
    </location>
</feature>
<dbReference type="InterPro" id="IPR011075">
    <property type="entry name" value="TetR_C"/>
</dbReference>
<keyword evidence="1" id="KW-0805">Transcription regulation</keyword>
<evidence type="ECO:0000256" key="3">
    <source>
        <dbReference type="ARBA" id="ARBA00023163"/>
    </source>
</evidence>
<dbReference type="PANTHER" id="PTHR47506:SF10">
    <property type="entry name" value="TRANSCRIPTIONAL REGULATORY PROTEIN"/>
    <property type="match status" value="1"/>
</dbReference>
<evidence type="ECO:0000256" key="4">
    <source>
        <dbReference type="PROSITE-ProRule" id="PRU00335"/>
    </source>
</evidence>
<keyword evidence="7" id="KW-1185">Reference proteome</keyword>
<feature type="DNA-binding region" description="H-T-H motif" evidence="4">
    <location>
        <begin position="29"/>
        <end position="48"/>
    </location>
</feature>
<reference evidence="6 7" key="1">
    <citation type="submission" date="2018-02" db="EMBL/GenBank/DDBJ databases">
        <title>Novel Leptospira species isolated from soil and water in Japan.</title>
        <authorList>
            <person name="Nakao R."/>
            <person name="Masuzawa T."/>
        </authorList>
    </citation>
    <scope>NUCLEOTIDE SEQUENCE [LARGE SCALE GENOMIC DNA]</scope>
    <source>
        <strain evidence="6 7">YH101</strain>
    </source>
</reference>
<dbReference type="Gene3D" id="1.10.10.60">
    <property type="entry name" value="Homeodomain-like"/>
    <property type="match status" value="1"/>
</dbReference>
<dbReference type="Pfam" id="PF00440">
    <property type="entry name" value="TetR_N"/>
    <property type="match status" value="1"/>
</dbReference>
<dbReference type="Gene3D" id="1.10.357.10">
    <property type="entry name" value="Tetracycline Repressor, domain 2"/>
    <property type="match status" value="1"/>
</dbReference>
<evidence type="ECO:0000256" key="2">
    <source>
        <dbReference type="ARBA" id="ARBA00023125"/>
    </source>
</evidence>
<gene>
    <name evidence="6" type="ORF">LPTSP4_24560</name>
</gene>
<keyword evidence="2 4" id="KW-0238">DNA-binding</keyword>
<dbReference type="InterPro" id="IPR036271">
    <property type="entry name" value="Tet_transcr_reg_TetR-rel_C_sf"/>
</dbReference>
<keyword evidence="3" id="KW-0804">Transcription</keyword>
<dbReference type="Pfam" id="PF16925">
    <property type="entry name" value="TetR_C_13"/>
    <property type="match status" value="1"/>
</dbReference>
<evidence type="ECO:0000259" key="5">
    <source>
        <dbReference type="PROSITE" id="PS50977"/>
    </source>
</evidence>
<dbReference type="SUPFAM" id="SSF48498">
    <property type="entry name" value="Tetracyclin repressor-like, C-terminal domain"/>
    <property type="match status" value="1"/>
</dbReference>
<dbReference type="OrthoDB" id="113732at2"/>
<comment type="caution">
    <text evidence="6">The sequence shown here is derived from an EMBL/GenBank/DDBJ whole genome shotgun (WGS) entry which is preliminary data.</text>
</comment>
<evidence type="ECO:0000256" key="1">
    <source>
        <dbReference type="ARBA" id="ARBA00023015"/>
    </source>
</evidence>
<dbReference type="SUPFAM" id="SSF46689">
    <property type="entry name" value="Homeodomain-like"/>
    <property type="match status" value="1"/>
</dbReference>
<evidence type="ECO:0000313" key="7">
    <source>
        <dbReference type="Proteomes" id="UP000245133"/>
    </source>
</evidence>
<dbReference type="EMBL" id="BFBB01000007">
    <property type="protein sequence ID" value="GBF50928.1"/>
    <property type="molecule type" value="Genomic_DNA"/>
</dbReference>
<dbReference type="Proteomes" id="UP000245133">
    <property type="component" value="Unassembled WGS sequence"/>
</dbReference>
<evidence type="ECO:0000313" key="6">
    <source>
        <dbReference type="EMBL" id="GBF50928.1"/>
    </source>
</evidence>
<dbReference type="AlphaFoldDB" id="A0A2P2E209"/>
<organism evidence="6 7">
    <name type="scientific">Leptospira ryugenii</name>
    <dbReference type="NCBI Taxonomy" id="1917863"/>
    <lineage>
        <taxon>Bacteria</taxon>
        <taxon>Pseudomonadati</taxon>
        <taxon>Spirochaetota</taxon>
        <taxon>Spirochaetia</taxon>
        <taxon>Leptospirales</taxon>
        <taxon>Leptospiraceae</taxon>
        <taxon>Leptospira</taxon>
    </lineage>
</organism>
<name>A0A2P2E209_9LEPT</name>
<dbReference type="PROSITE" id="PS50977">
    <property type="entry name" value="HTH_TETR_2"/>
    <property type="match status" value="1"/>
</dbReference>
<dbReference type="GO" id="GO:0003677">
    <property type="term" value="F:DNA binding"/>
    <property type="evidence" value="ECO:0007669"/>
    <property type="project" value="UniProtKB-UniRule"/>
</dbReference>
<dbReference type="InterPro" id="IPR001647">
    <property type="entry name" value="HTH_TetR"/>
</dbReference>